<dbReference type="InterPro" id="IPR018253">
    <property type="entry name" value="DnaJ_domain_CS"/>
</dbReference>
<feature type="domain" description="J" evidence="4">
    <location>
        <begin position="16"/>
        <end position="83"/>
    </location>
</feature>
<dbReference type="PRINTS" id="PR00625">
    <property type="entry name" value="JDOMAIN"/>
</dbReference>
<evidence type="ECO:0000259" key="4">
    <source>
        <dbReference type="PROSITE" id="PS50076"/>
    </source>
</evidence>
<keyword evidence="1" id="KW-0597">Phosphoprotein</keyword>
<dbReference type="PANTHER" id="PTHR44144:SF1">
    <property type="entry name" value="DNAJ HOMOLOG SUBFAMILY C MEMBER 9"/>
    <property type="match status" value="1"/>
</dbReference>
<keyword evidence="2" id="KW-0175">Coiled coil</keyword>
<accession>A0AAN9TIL2</accession>
<dbReference type="PANTHER" id="PTHR44144">
    <property type="entry name" value="DNAJ HOMOLOG SUBFAMILY C MEMBER 9"/>
    <property type="match status" value="1"/>
</dbReference>
<reference evidence="5 6" key="1">
    <citation type="submission" date="2024-03" db="EMBL/GenBank/DDBJ databases">
        <title>Adaptation during the transition from Ophiocordyceps entomopathogen to insect associate is accompanied by gene loss and intensified selection.</title>
        <authorList>
            <person name="Ward C.M."/>
            <person name="Onetto C.A."/>
            <person name="Borneman A.R."/>
        </authorList>
    </citation>
    <scope>NUCLEOTIDE SEQUENCE [LARGE SCALE GENOMIC DNA]</scope>
    <source>
        <strain evidence="5">AWRI1</strain>
        <tissue evidence="5">Single Adult Female</tissue>
    </source>
</reference>
<dbReference type="SUPFAM" id="SSF46565">
    <property type="entry name" value="Chaperone J-domain"/>
    <property type="match status" value="1"/>
</dbReference>
<evidence type="ECO:0000256" key="1">
    <source>
        <dbReference type="ARBA" id="ARBA00022553"/>
    </source>
</evidence>
<dbReference type="SMART" id="SM00271">
    <property type="entry name" value="DnaJ"/>
    <property type="match status" value="1"/>
</dbReference>
<keyword evidence="6" id="KW-1185">Reference proteome</keyword>
<sequence length="256" mass="30099">MGDMLKLCKKYFGKKDLYEVFDIAKNASEKEIRQAYRRLSLKVHPDRVAEDEKAEATEKFKVVSAVHSILSNKSKREMYDKTGSVENDDDLDLDNWRQYWQSIFKEVTEQDIIDYEKKYKDSQEEYNDLKRAYVGHKGDMNRILEHVLFSSPDDEPRLEMIIKKWIEDEEVPAFEKFLNEPASKKEARKRKYEKEAKLAAKESKKRKTASSNESTGEEDLFKAIQSRQSSRAAQQNNFLDKLAEKYSTKPTKGRKK</sequence>
<evidence type="ECO:0000313" key="5">
    <source>
        <dbReference type="EMBL" id="KAK7590650.1"/>
    </source>
</evidence>
<dbReference type="Pfam" id="PF00226">
    <property type="entry name" value="DnaJ"/>
    <property type="match status" value="1"/>
</dbReference>
<dbReference type="GO" id="GO:0005737">
    <property type="term" value="C:cytoplasm"/>
    <property type="evidence" value="ECO:0007669"/>
    <property type="project" value="TreeGrafter"/>
</dbReference>
<dbReference type="PROSITE" id="PS00636">
    <property type="entry name" value="DNAJ_1"/>
    <property type="match status" value="1"/>
</dbReference>
<dbReference type="InterPro" id="IPR056453">
    <property type="entry name" value="HTH_DNAJC9"/>
</dbReference>
<feature type="compositionally biased region" description="Low complexity" evidence="3">
    <location>
        <begin position="225"/>
        <end position="235"/>
    </location>
</feature>
<evidence type="ECO:0000256" key="3">
    <source>
        <dbReference type="SAM" id="MobiDB-lite"/>
    </source>
</evidence>
<dbReference type="GO" id="GO:0031072">
    <property type="term" value="F:heat shock protein binding"/>
    <property type="evidence" value="ECO:0007669"/>
    <property type="project" value="TreeGrafter"/>
</dbReference>
<dbReference type="CDD" id="cd06257">
    <property type="entry name" value="DnaJ"/>
    <property type="match status" value="1"/>
</dbReference>
<feature type="region of interest" description="Disordered" evidence="3">
    <location>
        <begin position="179"/>
        <end position="256"/>
    </location>
</feature>
<dbReference type="Pfam" id="PF23302">
    <property type="entry name" value="HTH_DNAJC9"/>
    <property type="match status" value="1"/>
</dbReference>
<protein>
    <recommendedName>
        <fullName evidence="4">J domain-containing protein</fullName>
    </recommendedName>
</protein>
<comment type="caution">
    <text evidence="5">The sequence shown here is derived from an EMBL/GenBank/DDBJ whole genome shotgun (WGS) entry which is preliminary data.</text>
</comment>
<dbReference type="FunFam" id="1.10.287.110:FF:000035">
    <property type="entry name" value="DnaJ homolog subfamily C member 9"/>
    <property type="match status" value="1"/>
</dbReference>
<dbReference type="EMBL" id="JBBCAQ010000022">
    <property type="protein sequence ID" value="KAK7590650.1"/>
    <property type="molecule type" value="Genomic_DNA"/>
</dbReference>
<evidence type="ECO:0000313" key="6">
    <source>
        <dbReference type="Proteomes" id="UP001367676"/>
    </source>
</evidence>
<feature type="coiled-coil region" evidence="2">
    <location>
        <begin position="105"/>
        <end position="132"/>
    </location>
</feature>
<dbReference type="AlphaFoldDB" id="A0AAN9TIL2"/>
<dbReference type="Gene3D" id="1.10.287.110">
    <property type="entry name" value="DnaJ domain"/>
    <property type="match status" value="1"/>
</dbReference>
<dbReference type="InterPro" id="IPR001623">
    <property type="entry name" value="DnaJ_domain"/>
</dbReference>
<name>A0AAN9TIL2_9HEMI</name>
<dbReference type="InterPro" id="IPR052594">
    <property type="entry name" value="J_domain-containing_protein"/>
</dbReference>
<feature type="compositionally biased region" description="Basic and acidic residues" evidence="3">
    <location>
        <begin position="192"/>
        <end position="202"/>
    </location>
</feature>
<organism evidence="5 6">
    <name type="scientific">Parthenolecanium corni</name>
    <dbReference type="NCBI Taxonomy" id="536013"/>
    <lineage>
        <taxon>Eukaryota</taxon>
        <taxon>Metazoa</taxon>
        <taxon>Ecdysozoa</taxon>
        <taxon>Arthropoda</taxon>
        <taxon>Hexapoda</taxon>
        <taxon>Insecta</taxon>
        <taxon>Pterygota</taxon>
        <taxon>Neoptera</taxon>
        <taxon>Paraneoptera</taxon>
        <taxon>Hemiptera</taxon>
        <taxon>Sternorrhyncha</taxon>
        <taxon>Coccoidea</taxon>
        <taxon>Coccidae</taxon>
        <taxon>Parthenolecanium</taxon>
    </lineage>
</organism>
<dbReference type="Proteomes" id="UP001367676">
    <property type="component" value="Unassembled WGS sequence"/>
</dbReference>
<dbReference type="InterPro" id="IPR036869">
    <property type="entry name" value="J_dom_sf"/>
</dbReference>
<dbReference type="PROSITE" id="PS50076">
    <property type="entry name" value="DNAJ_2"/>
    <property type="match status" value="1"/>
</dbReference>
<evidence type="ECO:0000256" key="2">
    <source>
        <dbReference type="SAM" id="Coils"/>
    </source>
</evidence>
<gene>
    <name evidence="5" type="ORF">V9T40_002263</name>
</gene>
<proteinExistence type="predicted"/>
<dbReference type="GO" id="GO:0005634">
    <property type="term" value="C:nucleus"/>
    <property type="evidence" value="ECO:0007669"/>
    <property type="project" value="TreeGrafter"/>
</dbReference>